<comment type="caution">
    <text evidence="2">The sequence shown here is derived from an EMBL/GenBank/DDBJ whole genome shotgun (WGS) entry which is preliminary data.</text>
</comment>
<evidence type="ECO:0000313" key="3">
    <source>
        <dbReference type="Proteomes" id="UP000735302"/>
    </source>
</evidence>
<reference evidence="2 3" key="1">
    <citation type="journal article" date="2021" name="Elife">
        <title>Chloroplast acquisition without the gene transfer in kleptoplastic sea slugs, Plakobranchus ocellatus.</title>
        <authorList>
            <person name="Maeda T."/>
            <person name="Takahashi S."/>
            <person name="Yoshida T."/>
            <person name="Shimamura S."/>
            <person name="Takaki Y."/>
            <person name="Nagai Y."/>
            <person name="Toyoda A."/>
            <person name="Suzuki Y."/>
            <person name="Arimoto A."/>
            <person name="Ishii H."/>
            <person name="Satoh N."/>
            <person name="Nishiyama T."/>
            <person name="Hasebe M."/>
            <person name="Maruyama T."/>
            <person name="Minagawa J."/>
            <person name="Obokata J."/>
            <person name="Shigenobu S."/>
        </authorList>
    </citation>
    <scope>NUCLEOTIDE SEQUENCE [LARGE SCALE GENOMIC DNA]</scope>
</reference>
<accession>A0AAV4CJD9</accession>
<keyword evidence="3" id="KW-1185">Reference proteome</keyword>
<evidence type="ECO:0000313" key="2">
    <source>
        <dbReference type="EMBL" id="GFO31198.1"/>
    </source>
</evidence>
<sequence>MVRGQSTSHTYDNLSRARGEEAREAAHIHTPDLTCKNLNEIKRCGITEARFPKAADVQGRHINLEREAVRYTNLELQANVS</sequence>
<dbReference type="AlphaFoldDB" id="A0AAV4CJD9"/>
<feature type="compositionally biased region" description="Polar residues" evidence="1">
    <location>
        <begin position="1"/>
        <end position="13"/>
    </location>
</feature>
<dbReference type="Proteomes" id="UP000735302">
    <property type="component" value="Unassembled WGS sequence"/>
</dbReference>
<protein>
    <submittedName>
        <fullName evidence="2">Uncharacterized protein</fullName>
    </submittedName>
</protein>
<gene>
    <name evidence="2" type="ORF">PoB_005770300</name>
</gene>
<dbReference type="EMBL" id="BLXT01006360">
    <property type="protein sequence ID" value="GFO31198.1"/>
    <property type="molecule type" value="Genomic_DNA"/>
</dbReference>
<proteinExistence type="predicted"/>
<feature type="compositionally biased region" description="Basic and acidic residues" evidence="1">
    <location>
        <begin position="15"/>
        <end position="25"/>
    </location>
</feature>
<name>A0AAV4CJD9_9GAST</name>
<organism evidence="2 3">
    <name type="scientific">Plakobranchus ocellatus</name>
    <dbReference type="NCBI Taxonomy" id="259542"/>
    <lineage>
        <taxon>Eukaryota</taxon>
        <taxon>Metazoa</taxon>
        <taxon>Spiralia</taxon>
        <taxon>Lophotrochozoa</taxon>
        <taxon>Mollusca</taxon>
        <taxon>Gastropoda</taxon>
        <taxon>Heterobranchia</taxon>
        <taxon>Euthyneura</taxon>
        <taxon>Panpulmonata</taxon>
        <taxon>Sacoglossa</taxon>
        <taxon>Placobranchoidea</taxon>
        <taxon>Plakobranchidae</taxon>
        <taxon>Plakobranchus</taxon>
    </lineage>
</organism>
<evidence type="ECO:0000256" key="1">
    <source>
        <dbReference type="SAM" id="MobiDB-lite"/>
    </source>
</evidence>
<feature type="region of interest" description="Disordered" evidence="1">
    <location>
        <begin position="1"/>
        <end position="25"/>
    </location>
</feature>